<organism evidence="1">
    <name type="scientific">Candidatus Enterococcus clewellii</name>
    <dbReference type="NCBI Taxonomy" id="1834193"/>
    <lineage>
        <taxon>Bacteria</taxon>
        <taxon>Bacillati</taxon>
        <taxon>Bacillota</taxon>
        <taxon>Bacilli</taxon>
        <taxon>Lactobacillales</taxon>
        <taxon>Enterococcaceae</taxon>
        <taxon>Enterococcus</taxon>
    </lineage>
</organism>
<gene>
    <name evidence="2" type="ORF">A5888_001936</name>
    <name evidence="1" type="ORF">A5888_002882</name>
</gene>
<name>A0A242K4V0_9ENTE</name>
<keyword evidence="3" id="KW-1185">Reference proteome</keyword>
<dbReference type="Proteomes" id="UP000195141">
    <property type="component" value="Chromosome"/>
</dbReference>
<dbReference type="EMBL" id="CP147247">
    <property type="protein sequence ID" value="WYJ90208.1"/>
    <property type="molecule type" value="Genomic_DNA"/>
</dbReference>
<dbReference type="RefSeq" id="WP_086349907.1">
    <property type="nucleotide sequence ID" value="NZ_CP147247.1"/>
</dbReference>
<proteinExistence type="predicted"/>
<reference evidence="2" key="3">
    <citation type="submission" date="2024-03" db="EMBL/GenBank/DDBJ databases">
        <title>The Genome Sequence of Enterococcus sp. DIV0242b.</title>
        <authorList>
            <consortium name="The Broad Institute Genomics Platform"/>
            <consortium name="The Broad Institute Microbial Omics Core"/>
            <consortium name="The Broad Institute Genomic Center for Infectious Diseases"/>
            <person name="Earl A."/>
            <person name="Manson A."/>
            <person name="Gilmore M."/>
            <person name="Schwartman J."/>
            <person name="Shea T."/>
            <person name="Abouelleil A."/>
            <person name="Cao P."/>
            <person name="Chapman S."/>
            <person name="Cusick C."/>
            <person name="Young S."/>
            <person name="Neafsey D."/>
            <person name="Nusbaum C."/>
            <person name="Birren B."/>
        </authorList>
    </citation>
    <scope>NUCLEOTIDE SEQUENCE</scope>
    <source>
        <strain evidence="2">9E7_DIV0242</strain>
    </source>
</reference>
<protein>
    <submittedName>
        <fullName evidence="1">Uncharacterized protein</fullName>
    </submittedName>
</protein>
<evidence type="ECO:0000313" key="1">
    <source>
        <dbReference type="EMBL" id="OTP13404.1"/>
    </source>
</evidence>
<accession>A0A242K4V0</accession>
<dbReference type="PROSITE" id="PS51257">
    <property type="entry name" value="PROKAR_LIPOPROTEIN"/>
    <property type="match status" value="1"/>
</dbReference>
<dbReference type="OrthoDB" id="2050439at2"/>
<sequence length="272" mass="30026">MKKLLLFLSVPLFFGTGCQNNKEADHQEENTSSSSITTTIKQTNIDVSVPDYRNGGSFETDSKGDFKFSGSTDPNTIIYVFVQDQNSDNSTNSWIKSGEKGEFEYEFTGLSYGDSVKISLITDVNIDKEGNATVKPNPKISYELIAFRKEEKTADSSQSSKNNDRTNYFELDKIVNDIQPGSQTMSYEDFEGLVIQKATLEGLIAKFGLPSHVIGADEGDTTMQVCFPTTENDYSADLTFEHQSGNGFGSWILSKKDAVATDGIGFDKYIAE</sequence>
<reference evidence="2" key="2">
    <citation type="submission" date="2017-05" db="EMBL/GenBank/DDBJ databases">
        <authorList>
            <consortium name="The Broad Institute Genomics Platform"/>
            <consortium name="The Broad Institute Genomic Center for Infectious Diseases"/>
            <person name="Earl A."/>
            <person name="Manson A."/>
            <person name="Schwartman J."/>
            <person name="Gilmore M."/>
            <person name="Abouelleil A."/>
            <person name="Cao P."/>
            <person name="Chapman S."/>
            <person name="Cusick C."/>
            <person name="Shea T."/>
            <person name="Young S."/>
            <person name="Neafsey D."/>
            <person name="Nusbaum C."/>
            <person name="Birren B."/>
        </authorList>
    </citation>
    <scope>NUCLEOTIDE SEQUENCE</scope>
    <source>
        <strain evidence="2">9E7_DIV0242</strain>
    </source>
</reference>
<evidence type="ECO:0000313" key="2">
    <source>
        <dbReference type="EMBL" id="WYJ90208.1"/>
    </source>
</evidence>
<evidence type="ECO:0000313" key="3">
    <source>
        <dbReference type="Proteomes" id="UP000195141"/>
    </source>
</evidence>
<dbReference type="EMBL" id="NGMM01000005">
    <property type="protein sequence ID" value="OTP13404.1"/>
    <property type="molecule type" value="Genomic_DNA"/>
</dbReference>
<dbReference type="AlphaFoldDB" id="A0A242K4V0"/>
<reference evidence="1" key="1">
    <citation type="submission" date="2017-05" db="EMBL/GenBank/DDBJ databases">
        <title>The Genome Sequence of Enterococcus sp. 9E7_DIV0242.</title>
        <authorList>
            <consortium name="The Broad Institute Genomics Platform"/>
            <consortium name="The Broad Institute Genomic Center for Infectious Diseases"/>
            <person name="Earl A."/>
            <person name="Manson A."/>
            <person name="Schwartman J."/>
            <person name="Gilmore M."/>
            <person name="Abouelleil A."/>
            <person name="Cao P."/>
            <person name="Chapman S."/>
            <person name="Cusick C."/>
            <person name="Shea T."/>
            <person name="Young S."/>
            <person name="Neafsey D."/>
            <person name="Nusbaum C."/>
            <person name="Birren B."/>
        </authorList>
    </citation>
    <scope>NUCLEOTIDE SEQUENCE [LARGE SCALE GENOMIC DNA]</scope>
    <source>
        <strain evidence="1">9E7_DIV0242</strain>
    </source>
</reference>